<evidence type="ECO:0000256" key="8">
    <source>
        <dbReference type="ARBA" id="ARBA00023170"/>
    </source>
</evidence>
<evidence type="ECO:0000313" key="18">
    <source>
        <dbReference type="Proteomes" id="UP000011124"/>
    </source>
</evidence>
<dbReference type="GO" id="GO:0015344">
    <property type="term" value="F:siderophore uptake transmembrane transporter activity"/>
    <property type="evidence" value="ECO:0007669"/>
    <property type="project" value="TreeGrafter"/>
</dbReference>
<dbReference type="RefSeq" id="WP_006192148.1">
    <property type="nucleotide sequence ID" value="NC_015437.1"/>
</dbReference>
<keyword evidence="5 12" id="KW-0732">Signal</keyword>
<dbReference type="SUPFAM" id="SSF56935">
    <property type="entry name" value="Porins"/>
    <property type="match status" value="1"/>
</dbReference>
<dbReference type="PROSITE" id="PS52016">
    <property type="entry name" value="TONB_DEPENDENT_REC_3"/>
    <property type="match status" value="1"/>
</dbReference>
<feature type="domain" description="TonB-dependent receptor plug" evidence="14">
    <location>
        <begin position="58"/>
        <end position="162"/>
    </location>
</feature>
<keyword evidence="7 10" id="KW-0472">Membrane</keyword>
<dbReference type="GO" id="GO:0009279">
    <property type="term" value="C:cell outer membrane"/>
    <property type="evidence" value="ECO:0007669"/>
    <property type="project" value="UniProtKB-SubCell"/>
</dbReference>
<reference evidence="15 18" key="2">
    <citation type="submission" date="2011-04" db="EMBL/GenBank/DDBJ databases">
        <title>The complete genome of Selenomonas sputigena DSM 20758.</title>
        <authorList>
            <consortium name="US DOE Joint Genome Institute (JGI-PGF)"/>
            <person name="Lucas S."/>
            <person name="Copeland A."/>
            <person name="Lapidus A."/>
            <person name="Bruce D."/>
            <person name="Goodwin L."/>
            <person name="Pitluck S."/>
            <person name="Peters L."/>
            <person name="Kyrpides N."/>
            <person name="Mavromatis K."/>
            <person name="Ivanova N."/>
            <person name="Ovchinnikova G."/>
            <person name="Teshima H."/>
            <person name="Detter J.C."/>
            <person name="Tapia R."/>
            <person name="Han C."/>
            <person name="Land M."/>
            <person name="Hauser L."/>
            <person name="Markowitz V."/>
            <person name="Cheng J.-F."/>
            <person name="Hugenholtz P."/>
            <person name="Woyke T."/>
            <person name="Wu D."/>
            <person name="Gronow S."/>
            <person name="Wellnitz S."/>
            <person name="Schneider S."/>
            <person name="Klenk H.-P."/>
            <person name="Eisen J.A."/>
        </authorList>
    </citation>
    <scope>NUCLEOTIDE SEQUENCE [LARGE SCALE GENOMIC DNA]</scope>
    <source>
        <strain evidence="15">ATCC 35185</strain>
        <strain evidence="18">ATCC 35185 / DSM 20758 / VPI D19B-28</strain>
    </source>
</reference>
<evidence type="ECO:0000256" key="10">
    <source>
        <dbReference type="PROSITE-ProRule" id="PRU01360"/>
    </source>
</evidence>
<dbReference type="STRING" id="546271.Selsp_1289"/>
<proteinExistence type="inferred from homology"/>
<dbReference type="Proteomes" id="UP000011124">
    <property type="component" value="Chromosome"/>
</dbReference>
<keyword evidence="3 10" id="KW-1134">Transmembrane beta strand</keyword>
<keyword evidence="9 10" id="KW-0998">Cell outer membrane</keyword>
<dbReference type="InterPro" id="IPR012910">
    <property type="entry name" value="Plug_dom"/>
</dbReference>
<evidence type="ECO:0000256" key="2">
    <source>
        <dbReference type="ARBA" id="ARBA00022448"/>
    </source>
</evidence>
<evidence type="ECO:0000313" key="15">
    <source>
        <dbReference type="EMBL" id="AEC00248.1"/>
    </source>
</evidence>
<feature type="signal peptide" evidence="12">
    <location>
        <begin position="1"/>
        <end position="29"/>
    </location>
</feature>
<dbReference type="Pfam" id="PF00593">
    <property type="entry name" value="TonB_dep_Rec_b-barrel"/>
    <property type="match status" value="1"/>
</dbReference>
<dbReference type="eggNOG" id="COG4771">
    <property type="taxonomic scope" value="Bacteria"/>
</dbReference>
<dbReference type="EMBL" id="CP002637">
    <property type="protein sequence ID" value="AEC00248.1"/>
    <property type="molecule type" value="Genomic_DNA"/>
</dbReference>
<keyword evidence="8 16" id="KW-0675">Receptor</keyword>
<feature type="domain" description="TonB-dependent receptor-like beta-barrel" evidence="13">
    <location>
        <begin position="431"/>
        <end position="869"/>
    </location>
</feature>
<dbReference type="EMBL" id="ACKP02000015">
    <property type="protein sequence ID" value="EEX77660.1"/>
    <property type="molecule type" value="Genomic_DNA"/>
</dbReference>
<evidence type="ECO:0000259" key="14">
    <source>
        <dbReference type="Pfam" id="PF07715"/>
    </source>
</evidence>
<evidence type="ECO:0000313" key="16">
    <source>
        <dbReference type="EMBL" id="EEX77660.1"/>
    </source>
</evidence>
<comment type="similarity">
    <text evidence="10 11">Belongs to the TonB-dependent receptor family.</text>
</comment>
<evidence type="ECO:0000256" key="6">
    <source>
        <dbReference type="ARBA" id="ARBA00023077"/>
    </source>
</evidence>
<dbReference type="InterPro" id="IPR039426">
    <property type="entry name" value="TonB-dep_rcpt-like"/>
</dbReference>
<dbReference type="InterPro" id="IPR000531">
    <property type="entry name" value="Beta-barrel_TonB"/>
</dbReference>
<feature type="chain" id="PRO_5010493999" evidence="12">
    <location>
        <begin position="30"/>
        <end position="1626"/>
    </location>
</feature>
<evidence type="ECO:0000256" key="12">
    <source>
        <dbReference type="SAM" id="SignalP"/>
    </source>
</evidence>
<keyword evidence="2 10" id="KW-0813">Transport</keyword>
<evidence type="ECO:0000259" key="13">
    <source>
        <dbReference type="Pfam" id="PF00593"/>
    </source>
</evidence>
<protein>
    <submittedName>
        <fullName evidence="16">Putative colicin I receptor</fullName>
    </submittedName>
    <submittedName>
        <fullName evidence="15">TonB-dependent receptor plug</fullName>
    </submittedName>
</protein>
<organism evidence="16 17">
    <name type="scientific">Selenomonas sputigena (strain ATCC 35185 / DSM 20758 / CCUG 44933 / VPI D19B-28)</name>
    <dbReference type="NCBI Taxonomy" id="546271"/>
    <lineage>
        <taxon>Bacteria</taxon>
        <taxon>Bacillati</taxon>
        <taxon>Bacillota</taxon>
        <taxon>Negativicutes</taxon>
        <taxon>Selenomonadales</taxon>
        <taxon>Selenomonadaceae</taxon>
        <taxon>Selenomonas</taxon>
    </lineage>
</organism>
<accession>C9LUC9</accession>
<dbReference type="Proteomes" id="UP000003505">
    <property type="component" value="Unassembled WGS sequence"/>
</dbReference>
<keyword evidence="6 11" id="KW-0798">TonB box</keyword>
<keyword evidence="4 10" id="KW-0812">Transmembrane</keyword>
<evidence type="ECO:0000256" key="3">
    <source>
        <dbReference type="ARBA" id="ARBA00022452"/>
    </source>
</evidence>
<dbReference type="OrthoDB" id="101167at2"/>
<evidence type="ECO:0000256" key="7">
    <source>
        <dbReference type="ARBA" id="ARBA00023136"/>
    </source>
</evidence>
<dbReference type="Pfam" id="PF07715">
    <property type="entry name" value="Plug"/>
    <property type="match status" value="1"/>
</dbReference>
<comment type="subcellular location">
    <subcellularLocation>
        <location evidence="1 10">Cell outer membrane</location>
        <topology evidence="1 10">Multi-pass membrane protein</topology>
    </subcellularLocation>
</comment>
<dbReference type="Gene3D" id="2.170.130.10">
    <property type="entry name" value="TonB-dependent receptor, plug domain"/>
    <property type="match status" value="1"/>
</dbReference>
<dbReference type="HOGENOM" id="CLU_004139_0_0_9"/>
<evidence type="ECO:0000256" key="1">
    <source>
        <dbReference type="ARBA" id="ARBA00004571"/>
    </source>
</evidence>
<name>C9LUC9_SELS3</name>
<reference evidence="16 17" key="1">
    <citation type="submission" date="2009-09" db="EMBL/GenBank/DDBJ databases">
        <authorList>
            <person name="Weinstock G."/>
            <person name="Sodergren E."/>
            <person name="Clifton S."/>
            <person name="Fulton L."/>
            <person name="Fulton B."/>
            <person name="Courtney L."/>
            <person name="Fronick C."/>
            <person name="Harrison M."/>
            <person name="Strong C."/>
            <person name="Farmer C."/>
            <person name="Delahaunty K."/>
            <person name="Markovic C."/>
            <person name="Hall O."/>
            <person name="Minx P."/>
            <person name="Tomlinson C."/>
            <person name="Mitreva M."/>
            <person name="Nelson J."/>
            <person name="Hou S."/>
            <person name="Wollam A."/>
            <person name="Pepin K.H."/>
            <person name="Johnson M."/>
            <person name="Bhonagiri V."/>
            <person name="Nash W.E."/>
            <person name="Warren W."/>
            <person name="Chinwalla A."/>
            <person name="Mardis E.R."/>
            <person name="Wilson R.K."/>
        </authorList>
    </citation>
    <scope>NUCLEOTIDE SEQUENCE [LARGE SCALE GENOMIC DNA]</scope>
    <source>
        <strain evidence="16">ATCC 35185</strain>
        <strain evidence="17">ATCC 35185 / DSM 20758 / VPI D19B-28</strain>
    </source>
</reference>
<evidence type="ECO:0000256" key="4">
    <source>
        <dbReference type="ARBA" id="ARBA00022692"/>
    </source>
</evidence>
<dbReference type="GO" id="GO:0044718">
    <property type="term" value="P:siderophore transmembrane transport"/>
    <property type="evidence" value="ECO:0007669"/>
    <property type="project" value="TreeGrafter"/>
</dbReference>
<sequence length="1626" mass="183822">MKEITVRRKNALAFAVALHLMLPLCTAQAHESAGGVDVQTGSVDVEANAAKEDAKYESQSTTIITKEDIEKKQAKSVEDIIFDETGMTRSVDAMGRVTLSIRGAEPRHTLILVDGQPVMGDFAKYTGAGDELQRLGTENVERIEIIRGAASAKYGADAIGGVVNVITKAAAKRAGMQVNLEGRRVKGDSKIPYTNFFLRADSGDIGKLRVAAYGGKRDVMPIYSTETFGGLIKGGDSYEDEESRVRNSLRYYGDIKNIGLVASYDFDKNHSLSLNVDHTAEDMERFVKRSNSGGEGLQQFKRELDRSTYRLSYAGRGGNSDWNVSLDYAKMNEDDTTLTSDYINSPYEGKNTLNYIDDLMHQQWSLKASANTQIHRDHLLTYGIGYTQEKGEGSRIKNAPNSHTRMIDPWDYDKNLYTRGGAGEPSSRVHDYAMTRNEAGVPKYDNEYEWYGHKDAAGRSLEPIYTYQDYLKYGSQGYDKDWNPAPPDVMARLMAFGQQLLDDARNHDLTHIDTPTSAINHYYDQEFANYDRKMFGHAMLWNGKAFNEEFDARQNRLTIGSVEIKKQYVFLQDAWQVNRNTLLSPILRVDHSSLFGTHATFNIGMTHNIGGKANQRFKANLGTGYTEPGMGELYYNWEMYAGSPMGLERARLGYYFVGNPNLKPEKSLNFDLGYEGESKDGRDSYRINAFHNRIDNYMTTYFTGYLMDFHPEISADARWLMPPDMIYSFKNIGKAEITGLEAEYNHRFDKHWSAKLGYTYLHAINKSDPNMPDRLLDRPQHKIDLGVTYENQGWRATLWGNYYVNMLDSNSVANNGNYYDWDGVAKKWHYNFAEGGKQTYEKKTFGIWNFILQKDFGKDASAYIGVDNIFNHRDDDRAFQERTYRIGVNLKFGPDASTGAGGRFKKEEVHLLPEDAWFIQKPFDTTKEKGVRVIGDYRWRWNAFTGKEKPSEARVTTTASVSDGAYKNYLEKAEHGFEQWLRVGVDARIDANTNLTILGSASGAEGVGTDTDVAKSRGLNHVRLDEANLTVHANDWDFSLGRMTEPMGVTGYYFGKEYDGGRAVWTGAHTQVRLGYGDFRHSTGVTDSAYTHATRQSFVRGVTKEEWLGYKATAINSRTTDAVPYYPNYSTLIKDTPGFDGLYQRLVKAQSLAEQKQILDEYLNVVKQDNPKAYQKLMDRLSEKGRIQHDDFAWYKVTVRDKHGNVVGTYLSQEESPQLKKLHPRASLSYQDRFNREKMEDVTRKAWESAEANLETTRTRVEKLDNIDGHPDGVYNLTYEFYGYGTYHGKKPILGYNLKMSDLQPGDFRSMTKDEAKERTIRSSWDKSAYHGVQSLKRNPDDPDSGFTLNGKIPAGNKRGISHLGQTIIDYLIDDYYWGPEDKSALPLNLLKRAGYFVLQVGTILERDQIPALKQAFYVQARHELSPNLGVAAWYLRSVGNDSHRFLAANGTGNDVSTFDTLANVVGVGAKWQLSKNAALSFDYGVNTTDFGKYMNGHTRYEHKSGTSDFAIKGRETGSAPRFWVMRLDLGKADTKVPHSWNAFIDYKRFEHGSFFGGNGTEALPDRYLDGIKSFTVGAGYVPMENLLVEAFYTFGAKGIGARDTLYGPEHFSLGDYARVQLTYRF</sequence>
<dbReference type="InterPro" id="IPR037066">
    <property type="entry name" value="Plug_dom_sf"/>
</dbReference>
<evidence type="ECO:0000256" key="11">
    <source>
        <dbReference type="RuleBase" id="RU003357"/>
    </source>
</evidence>
<dbReference type="InterPro" id="IPR036942">
    <property type="entry name" value="Beta-barrel_TonB_sf"/>
</dbReference>
<dbReference type="PANTHER" id="PTHR30069:SF29">
    <property type="entry name" value="HEMOGLOBIN AND HEMOGLOBIN-HAPTOGLOBIN-BINDING PROTEIN 1-RELATED"/>
    <property type="match status" value="1"/>
</dbReference>
<dbReference type="PANTHER" id="PTHR30069">
    <property type="entry name" value="TONB-DEPENDENT OUTER MEMBRANE RECEPTOR"/>
    <property type="match status" value="1"/>
</dbReference>
<dbReference type="Gene3D" id="2.40.170.20">
    <property type="entry name" value="TonB-dependent receptor, beta-barrel domain"/>
    <property type="match status" value="2"/>
</dbReference>
<evidence type="ECO:0000313" key="17">
    <source>
        <dbReference type="Proteomes" id="UP000003505"/>
    </source>
</evidence>
<dbReference type="KEGG" id="ssg:Selsp_1289"/>
<evidence type="ECO:0000256" key="9">
    <source>
        <dbReference type="ARBA" id="ARBA00023237"/>
    </source>
</evidence>
<keyword evidence="18" id="KW-1185">Reference proteome</keyword>
<gene>
    <name evidence="15" type="ordered locus">Selsp_1289</name>
    <name evidence="16" type="ORF">SELSPUOL_00936</name>
</gene>
<evidence type="ECO:0000256" key="5">
    <source>
        <dbReference type="ARBA" id="ARBA00022729"/>
    </source>
</evidence>